<reference evidence="3 4" key="1">
    <citation type="submission" date="2016-11" db="EMBL/GenBank/DDBJ databases">
        <authorList>
            <person name="Jaros S."/>
            <person name="Januszkiewicz K."/>
            <person name="Wedrychowicz H."/>
        </authorList>
    </citation>
    <scope>NUCLEOTIDE SEQUENCE [LARGE SCALE GENOMIC DNA]</scope>
    <source>
        <strain evidence="3 4">DSM 14214</strain>
    </source>
</reference>
<dbReference type="AlphaFoldDB" id="A0A1M6WZE1"/>
<evidence type="ECO:0000259" key="2">
    <source>
        <dbReference type="Pfam" id="PF18789"/>
    </source>
</evidence>
<dbReference type="EMBL" id="FRAH01000058">
    <property type="protein sequence ID" value="SHK99011.1"/>
    <property type="molecule type" value="Genomic_DNA"/>
</dbReference>
<gene>
    <name evidence="3" type="ORF">SAMN02745138_02686</name>
</gene>
<proteinExistence type="predicted"/>
<dbReference type="InterPro" id="IPR041501">
    <property type="entry name" value="DarA_C"/>
</dbReference>
<evidence type="ECO:0000313" key="4">
    <source>
        <dbReference type="Proteomes" id="UP000183975"/>
    </source>
</evidence>
<organism evidence="3 4">
    <name type="scientific">Anaerotignum lactatifermentans DSM 14214</name>
    <dbReference type="NCBI Taxonomy" id="1121323"/>
    <lineage>
        <taxon>Bacteria</taxon>
        <taxon>Bacillati</taxon>
        <taxon>Bacillota</taxon>
        <taxon>Clostridia</taxon>
        <taxon>Lachnospirales</taxon>
        <taxon>Anaerotignaceae</taxon>
        <taxon>Anaerotignum</taxon>
    </lineage>
</organism>
<dbReference type="Proteomes" id="UP000183975">
    <property type="component" value="Unassembled WGS sequence"/>
</dbReference>
<feature type="domain" description="Defence against restriction A C-terminal" evidence="2">
    <location>
        <begin position="5"/>
        <end position="73"/>
    </location>
</feature>
<evidence type="ECO:0000313" key="3">
    <source>
        <dbReference type="EMBL" id="SHK99011.1"/>
    </source>
</evidence>
<dbReference type="Pfam" id="PF18789">
    <property type="entry name" value="DarA_C"/>
    <property type="match status" value="1"/>
</dbReference>
<evidence type="ECO:0000256" key="1">
    <source>
        <dbReference type="SAM" id="MobiDB-lite"/>
    </source>
</evidence>
<feature type="compositionally biased region" description="Basic and acidic residues" evidence="1">
    <location>
        <begin position="170"/>
        <end position="180"/>
    </location>
</feature>
<feature type="region of interest" description="Disordered" evidence="1">
    <location>
        <begin position="139"/>
        <end position="180"/>
    </location>
</feature>
<name>A0A1M6WZE1_9FIRM</name>
<protein>
    <recommendedName>
        <fullName evidence="2">Defence against restriction A C-terminal domain-containing protein</fullName>
    </recommendedName>
</protein>
<dbReference type="RefSeq" id="WP_072852606.1">
    <property type="nucleotide sequence ID" value="NZ_FRAH01000058.1"/>
</dbReference>
<keyword evidence="4" id="KW-1185">Reference proteome</keyword>
<sequence>MEKAQEYKYYSTQRPVDIGTFPKDKDNPPIRIENYEGRIWVENDTRLAWGELAYAQPLSEKELYNYELKPSRDNPDMRRVMDAQAQVVGKWEDEGRVPEGKRLTWFYPDFGCYVVKEFVSPERLAECARGVELQRAAAERRQARQEKAPIAAQLREAGRLAGERQAPSAPKRDAPDRGGR</sequence>
<dbReference type="OrthoDB" id="1651388at2"/>
<accession>A0A1M6WZE1</accession>